<name>A0ABQ9X048_9EUKA</name>
<organism evidence="1 2">
    <name type="scientific">Blattamonas nauphoetae</name>
    <dbReference type="NCBI Taxonomy" id="2049346"/>
    <lineage>
        <taxon>Eukaryota</taxon>
        <taxon>Metamonada</taxon>
        <taxon>Preaxostyla</taxon>
        <taxon>Oxymonadida</taxon>
        <taxon>Blattamonas</taxon>
    </lineage>
</organism>
<dbReference type="Proteomes" id="UP001281761">
    <property type="component" value="Unassembled WGS sequence"/>
</dbReference>
<protein>
    <submittedName>
        <fullName evidence="1">Uncharacterized protein</fullName>
    </submittedName>
</protein>
<evidence type="ECO:0000313" key="1">
    <source>
        <dbReference type="EMBL" id="KAK2945125.1"/>
    </source>
</evidence>
<gene>
    <name evidence="1" type="ORF">BLNAU_19974</name>
</gene>
<accession>A0ABQ9X048</accession>
<sequence length="358" mass="40262">MSTPLIHHDHIQSAVSLPSVHQFASPDRSRPTEPLFVTVDPKSIQTVQSASEVYLSLLEFVKSGIAFDEETIEKAASFIDEVTFQTGDLFESDQILFELVPNIDHNCRSFTESILLLLNSPIKTLMIVSLNLLFRTLYLATSESQWAFIESSFFCLLPVSFQESPLHIVSRGKHLMRVISDCLMTTSSTRIDSLANHFGMTADAMHHTILKQVIDPLHPFFNSLCRHWRYLSDDENSVAFTTMLHFLQQNALFHDHTLLAIQTLPITLTISSAMDFFSFDVILDSLVQCLLIPWPTAATAEERGRAACLLKSQLEEGCADIIEQFVHAHFIAENGRESVQIGKRLANHLGANHPVWAI</sequence>
<keyword evidence="2" id="KW-1185">Reference proteome</keyword>
<proteinExistence type="predicted"/>
<evidence type="ECO:0000313" key="2">
    <source>
        <dbReference type="Proteomes" id="UP001281761"/>
    </source>
</evidence>
<dbReference type="EMBL" id="JARBJD010000272">
    <property type="protein sequence ID" value="KAK2945125.1"/>
    <property type="molecule type" value="Genomic_DNA"/>
</dbReference>
<comment type="caution">
    <text evidence="1">The sequence shown here is derived from an EMBL/GenBank/DDBJ whole genome shotgun (WGS) entry which is preliminary data.</text>
</comment>
<reference evidence="1 2" key="1">
    <citation type="journal article" date="2022" name="bioRxiv">
        <title>Genomics of Preaxostyla Flagellates Illuminates Evolutionary Transitions and the Path Towards Mitochondrial Loss.</title>
        <authorList>
            <person name="Novak L.V.F."/>
            <person name="Treitli S.C."/>
            <person name="Pyrih J."/>
            <person name="Halakuc P."/>
            <person name="Pipaliya S.V."/>
            <person name="Vacek V."/>
            <person name="Brzon O."/>
            <person name="Soukal P."/>
            <person name="Eme L."/>
            <person name="Dacks J.B."/>
            <person name="Karnkowska A."/>
            <person name="Elias M."/>
            <person name="Hampl V."/>
        </authorList>
    </citation>
    <scope>NUCLEOTIDE SEQUENCE [LARGE SCALE GENOMIC DNA]</scope>
    <source>
        <strain evidence="1">NAU3</strain>
        <tissue evidence="1">Gut</tissue>
    </source>
</reference>